<reference evidence="1" key="1">
    <citation type="submission" date="2021-02" db="EMBL/GenBank/DDBJ databases">
        <authorList>
            <person name="Nowell W R."/>
        </authorList>
    </citation>
    <scope>NUCLEOTIDE SEQUENCE</scope>
</reference>
<dbReference type="Proteomes" id="UP000676336">
    <property type="component" value="Unassembled WGS sequence"/>
</dbReference>
<organism evidence="1 2">
    <name type="scientific">Rotaria magnacalcarata</name>
    <dbReference type="NCBI Taxonomy" id="392030"/>
    <lineage>
        <taxon>Eukaryota</taxon>
        <taxon>Metazoa</taxon>
        <taxon>Spiralia</taxon>
        <taxon>Gnathifera</taxon>
        <taxon>Rotifera</taxon>
        <taxon>Eurotatoria</taxon>
        <taxon>Bdelloidea</taxon>
        <taxon>Philodinida</taxon>
        <taxon>Philodinidae</taxon>
        <taxon>Rotaria</taxon>
    </lineage>
</organism>
<comment type="caution">
    <text evidence="1">The sequence shown here is derived from an EMBL/GenBank/DDBJ whole genome shotgun (WGS) entry which is preliminary data.</text>
</comment>
<proteinExistence type="predicted"/>
<evidence type="ECO:0000313" key="1">
    <source>
        <dbReference type="EMBL" id="CAF3816935.1"/>
    </source>
</evidence>
<dbReference type="EMBL" id="CAJOBI010000356">
    <property type="protein sequence ID" value="CAF3816935.1"/>
    <property type="molecule type" value="Genomic_DNA"/>
</dbReference>
<accession>A0A8S2JMI4</accession>
<name>A0A8S2JMI4_9BILA</name>
<dbReference type="AlphaFoldDB" id="A0A8S2JMI4"/>
<gene>
    <name evidence="1" type="ORF">SMN809_LOCUS2057</name>
</gene>
<evidence type="ECO:0000313" key="2">
    <source>
        <dbReference type="Proteomes" id="UP000676336"/>
    </source>
</evidence>
<sequence>PVSAVPAELRSKVEEKLLFWLQTRQVGPATLAVIRPRIDGTVKQ</sequence>
<feature type="non-terminal residue" evidence="1">
    <location>
        <position position="1"/>
    </location>
</feature>
<protein>
    <submittedName>
        <fullName evidence="1">Uncharacterized protein</fullName>
    </submittedName>
</protein>